<dbReference type="Gene3D" id="1.10.630.10">
    <property type="entry name" value="Cytochrome P450"/>
    <property type="match status" value="1"/>
</dbReference>
<dbReference type="PRINTS" id="PR00385">
    <property type="entry name" value="P450"/>
</dbReference>
<dbReference type="GO" id="GO:0005506">
    <property type="term" value="F:iron ion binding"/>
    <property type="evidence" value="ECO:0007669"/>
    <property type="project" value="InterPro"/>
</dbReference>
<dbReference type="OrthoDB" id="3945418at2759"/>
<dbReference type="EMBL" id="MIKG01000011">
    <property type="protein sequence ID" value="RAO70228.1"/>
    <property type="molecule type" value="Genomic_DNA"/>
</dbReference>
<dbReference type="Proteomes" id="UP000249363">
    <property type="component" value="Unassembled WGS sequence"/>
</dbReference>
<feature type="binding site" description="axial binding residue" evidence="8">
    <location>
        <position position="465"/>
    </location>
    <ligand>
        <name>heme</name>
        <dbReference type="ChEBI" id="CHEBI:30413"/>
    </ligand>
    <ligandPart>
        <name>Fe</name>
        <dbReference type="ChEBI" id="CHEBI:18248"/>
    </ligandPart>
</feature>
<protein>
    <recommendedName>
        <fullName evidence="13">Trichodiene oxygenase</fullName>
    </recommendedName>
</protein>
<evidence type="ECO:0008006" key="13">
    <source>
        <dbReference type="Google" id="ProtNLM"/>
    </source>
</evidence>
<evidence type="ECO:0000256" key="6">
    <source>
        <dbReference type="ARBA" id="ARBA00023004"/>
    </source>
</evidence>
<evidence type="ECO:0000256" key="3">
    <source>
        <dbReference type="ARBA" id="ARBA00022617"/>
    </source>
</evidence>
<dbReference type="InterPro" id="IPR017972">
    <property type="entry name" value="Cyt_P450_CS"/>
</dbReference>
<evidence type="ECO:0000256" key="8">
    <source>
        <dbReference type="PIRSR" id="PIRSR602401-1"/>
    </source>
</evidence>
<dbReference type="GO" id="GO:0004497">
    <property type="term" value="F:monooxygenase activity"/>
    <property type="evidence" value="ECO:0007669"/>
    <property type="project" value="UniProtKB-KW"/>
</dbReference>
<dbReference type="STRING" id="1196081.A0A364L343"/>
<dbReference type="PROSITE" id="PS00086">
    <property type="entry name" value="CYTOCHROME_P450"/>
    <property type="match status" value="1"/>
</dbReference>
<evidence type="ECO:0000256" key="10">
    <source>
        <dbReference type="SAM" id="Phobius"/>
    </source>
</evidence>
<dbReference type="GO" id="GO:0016705">
    <property type="term" value="F:oxidoreductase activity, acting on paired donors, with incorporation or reduction of molecular oxygen"/>
    <property type="evidence" value="ECO:0007669"/>
    <property type="project" value="InterPro"/>
</dbReference>
<dbReference type="AlphaFoldDB" id="A0A364L343"/>
<keyword evidence="6 8" id="KW-0408">Iron</keyword>
<keyword evidence="7 9" id="KW-0503">Monooxygenase</keyword>
<keyword evidence="3 8" id="KW-0349">Heme</keyword>
<proteinExistence type="inferred from homology"/>
<keyword evidence="12" id="KW-1185">Reference proteome</keyword>
<reference evidence="11 12" key="1">
    <citation type="journal article" date="2017" name="Biotechnol. Biofuels">
        <title>Differential beta-glucosidase expression as a function of carbon source availability in Talaromyces amestolkiae: a genomic and proteomic approach.</title>
        <authorList>
            <person name="de Eugenio L.I."/>
            <person name="Mendez-Liter J.A."/>
            <person name="Nieto-Dominguez M."/>
            <person name="Alonso L."/>
            <person name="Gil-Munoz J."/>
            <person name="Barriuso J."/>
            <person name="Prieto A."/>
            <person name="Martinez M.J."/>
        </authorList>
    </citation>
    <scope>NUCLEOTIDE SEQUENCE [LARGE SCALE GENOMIC DNA]</scope>
    <source>
        <strain evidence="11 12">CIB</strain>
    </source>
</reference>
<comment type="similarity">
    <text evidence="2 9">Belongs to the cytochrome P450 family.</text>
</comment>
<keyword evidence="10" id="KW-1133">Transmembrane helix</keyword>
<comment type="cofactor">
    <cofactor evidence="1 8">
        <name>heme</name>
        <dbReference type="ChEBI" id="CHEBI:30413"/>
    </cofactor>
</comment>
<dbReference type="SUPFAM" id="SSF48264">
    <property type="entry name" value="Cytochrome P450"/>
    <property type="match status" value="1"/>
</dbReference>
<dbReference type="CDD" id="cd11062">
    <property type="entry name" value="CYP58-like"/>
    <property type="match status" value="1"/>
</dbReference>
<dbReference type="GO" id="GO:0020037">
    <property type="term" value="F:heme binding"/>
    <property type="evidence" value="ECO:0007669"/>
    <property type="project" value="InterPro"/>
</dbReference>
<sequence length="525" mass="59999">MARQSEAFYEPGIKSFHDHTMIEVVMPFLHWLMTCILLYLAAVVVYRLKFHHTAHIPGPFLAKVTFFYGWYYDLYLEGQYAFKIKELHKIYGPIIRIDPDTVHIDDPDYFEVIFNLKNGRQVKPQHVAEVFGPYPASIGTASHELHRLRRSALNPFFSRKSVMDLVPTILRPTAILCERLKQANLTGETLNLKYVFPAVTIDIINAYCFAREPTTVLEPDFGKKDTDNVAYFLKVSLLNTHIPWLMRFTYSLPDCVSKALTPAVAKILDFRKELSHQVEAIRNGQDTAHQTAAHWTVFHELLNSKLPADELRPARLRDEAFSLITAGSDTTAHVLRGTTYHISANPTIRQRLFNELKAAIPDPDDFLSLPELEKLPYLSAVIYEGLRLANPVTHRLVRQFPDKAFEYQGYLLPPNTLIGMSPNLVHFNEEKFPEPQVFKPERWIGPDAARLQRYLISFSRGPRTCLGMALARAELFIILASVFRQFEFDVKEIVRSRDIDFSRDFILGAQAVDSPGALVKVKLAG</sequence>
<dbReference type="PRINTS" id="PR00463">
    <property type="entry name" value="EP450I"/>
</dbReference>
<dbReference type="InterPro" id="IPR036396">
    <property type="entry name" value="Cyt_P450_sf"/>
</dbReference>
<feature type="transmembrane region" description="Helical" evidence="10">
    <location>
        <begin position="28"/>
        <end position="46"/>
    </location>
</feature>
<name>A0A364L343_TALAM</name>
<gene>
    <name evidence="11" type="ORF">BHQ10_006240</name>
</gene>
<organism evidence="11 12">
    <name type="scientific">Talaromyces amestolkiae</name>
    <dbReference type="NCBI Taxonomy" id="1196081"/>
    <lineage>
        <taxon>Eukaryota</taxon>
        <taxon>Fungi</taxon>
        <taxon>Dikarya</taxon>
        <taxon>Ascomycota</taxon>
        <taxon>Pezizomycotina</taxon>
        <taxon>Eurotiomycetes</taxon>
        <taxon>Eurotiomycetidae</taxon>
        <taxon>Eurotiales</taxon>
        <taxon>Trichocomaceae</taxon>
        <taxon>Talaromyces</taxon>
        <taxon>Talaromyces sect. Talaromyces</taxon>
    </lineage>
</organism>
<evidence type="ECO:0000256" key="4">
    <source>
        <dbReference type="ARBA" id="ARBA00022723"/>
    </source>
</evidence>
<dbReference type="InterPro" id="IPR002401">
    <property type="entry name" value="Cyt_P450_E_grp-I"/>
</dbReference>
<dbReference type="RefSeq" id="XP_040734744.1">
    <property type="nucleotide sequence ID" value="XM_040878805.1"/>
</dbReference>
<dbReference type="InterPro" id="IPR050121">
    <property type="entry name" value="Cytochrome_P450_monoxygenase"/>
</dbReference>
<dbReference type="InterPro" id="IPR001128">
    <property type="entry name" value="Cyt_P450"/>
</dbReference>
<evidence type="ECO:0000256" key="2">
    <source>
        <dbReference type="ARBA" id="ARBA00010617"/>
    </source>
</evidence>
<dbReference type="GeneID" id="63795456"/>
<keyword evidence="4 8" id="KW-0479">Metal-binding</keyword>
<evidence type="ECO:0000313" key="12">
    <source>
        <dbReference type="Proteomes" id="UP000249363"/>
    </source>
</evidence>
<keyword evidence="5 9" id="KW-0560">Oxidoreductase</keyword>
<dbReference type="PANTHER" id="PTHR24305">
    <property type="entry name" value="CYTOCHROME P450"/>
    <property type="match status" value="1"/>
</dbReference>
<dbReference type="PANTHER" id="PTHR24305:SF157">
    <property type="entry name" value="N-ACETYLTRYPTOPHAN 6-HYDROXYLASE IVOC-RELATED"/>
    <property type="match status" value="1"/>
</dbReference>
<evidence type="ECO:0000256" key="1">
    <source>
        <dbReference type="ARBA" id="ARBA00001971"/>
    </source>
</evidence>
<accession>A0A364L343</accession>
<evidence type="ECO:0000256" key="9">
    <source>
        <dbReference type="RuleBase" id="RU000461"/>
    </source>
</evidence>
<evidence type="ECO:0000313" key="11">
    <source>
        <dbReference type="EMBL" id="RAO70228.1"/>
    </source>
</evidence>
<evidence type="ECO:0000256" key="7">
    <source>
        <dbReference type="ARBA" id="ARBA00023033"/>
    </source>
</evidence>
<dbReference type="Pfam" id="PF00067">
    <property type="entry name" value="p450"/>
    <property type="match status" value="1"/>
</dbReference>
<keyword evidence="10" id="KW-0812">Transmembrane</keyword>
<evidence type="ECO:0000256" key="5">
    <source>
        <dbReference type="ARBA" id="ARBA00023002"/>
    </source>
</evidence>
<comment type="caution">
    <text evidence="11">The sequence shown here is derived from an EMBL/GenBank/DDBJ whole genome shotgun (WGS) entry which is preliminary data.</text>
</comment>
<keyword evidence="10" id="KW-0472">Membrane</keyword>